<organism evidence="2 3">
    <name type="scientific">Solibaculum intestinale</name>
    <dbReference type="NCBI Taxonomy" id="3133165"/>
    <lineage>
        <taxon>Bacteria</taxon>
        <taxon>Bacillati</taxon>
        <taxon>Bacillota</taxon>
        <taxon>Clostridia</taxon>
        <taxon>Eubacteriales</taxon>
        <taxon>Oscillospiraceae</taxon>
        <taxon>Solibaculum</taxon>
    </lineage>
</organism>
<sequence length="452" mass="51095">MTEARFFCMEQLEASKEVLKQLSSQLPKVKYALVQAQGKKRQAALAALQELVKRLWEEFPKVVRSLQEIDDAKLVQTAVRLYDALKRYDYLGVPNFERLCKALKEFLGLLPCPAQIASCGRLMNRVKMGHYPTDLAHVDWIKQAIAFPEGKTVNLLDPCCGTGQALAHLASGQNAVTYGIEIDQERAQQALARLNRVGFGSYFFSHVSRQAFHCLFLNPPYLSVQSEHGIRRLEKAFLADSFRTLMMGGLLVYIIPYYRFTEDICRLLMENFEHLRLYRFVGKEFERFRQIAVVGYRRPRTVCMEISGLLESTLHPEEIPALDQLGEKSLALPATAQKVSSFRGEVFNVTELAAQLQQSQSLDKLFQSNALEYREQRPLLPLNVSQIGLIGASGAINGLVEGEVPHVIKGRIVKETKTSVVNLDQDRQKVQKITSNRLVFNVLSPDGFRSLS</sequence>
<dbReference type="PROSITE" id="PS00092">
    <property type="entry name" value="N6_MTASE"/>
    <property type="match status" value="1"/>
</dbReference>
<dbReference type="InterPro" id="IPR002052">
    <property type="entry name" value="DNA_methylase_N6_adenine_CS"/>
</dbReference>
<dbReference type="CDD" id="cd02440">
    <property type="entry name" value="AdoMet_MTases"/>
    <property type="match status" value="1"/>
</dbReference>
<gene>
    <name evidence="2" type="ORF">WMO26_09960</name>
</gene>
<dbReference type="InterPro" id="IPR029063">
    <property type="entry name" value="SAM-dependent_MTases_sf"/>
</dbReference>
<dbReference type="EMBL" id="JBBMFD010000018">
    <property type="protein sequence ID" value="MEQ2441148.1"/>
    <property type="molecule type" value="Genomic_DNA"/>
</dbReference>
<dbReference type="Proteomes" id="UP001489509">
    <property type="component" value="Unassembled WGS sequence"/>
</dbReference>
<name>A0ABV1E555_9FIRM</name>
<dbReference type="Gene3D" id="3.40.50.150">
    <property type="entry name" value="Vaccinia Virus protein VP39"/>
    <property type="match status" value="1"/>
</dbReference>
<reference evidence="2 3" key="1">
    <citation type="submission" date="2024-03" db="EMBL/GenBank/DDBJ databases">
        <title>Human intestinal bacterial collection.</title>
        <authorList>
            <person name="Pauvert C."/>
            <person name="Hitch T.C.A."/>
            <person name="Clavel T."/>
        </authorList>
    </citation>
    <scope>NUCLEOTIDE SEQUENCE [LARGE SCALE GENOMIC DNA]</scope>
    <source>
        <strain evidence="2 3">CLA-JM-H44</strain>
    </source>
</reference>
<dbReference type="InterPro" id="IPR046076">
    <property type="entry name" value="DUF6094"/>
</dbReference>
<dbReference type="Pfam" id="PF19587">
    <property type="entry name" value="DUF6094"/>
    <property type="match status" value="1"/>
</dbReference>
<accession>A0ABV1E555</accession>
<proteinExistence type="predicted"/>
<protein>
    <submittedName>
        <fullName evidence="2">DUF6094 domain-containing protein</fullName>
    </submittedName>
</protein>
<dbReference type="PRINTS" id="PR00507">
    <property type="entry name" value="N12N6MTFRASE"/>
</dbReference>
<feature type="domain" description="DUF6094" evidence="1">
    <location>
        <begin position="5"/>
        <end position="334"/>
    </location>
</feature>
<evidence type="ECO:0000313" key="3">
    <source>
        <dbReference type="Proteomes" id="UP001489509"/>
    </source>
</evidence>
<evidence type="ECO:0000259" key="1">
    <source>
        <dbReference type="Pfam" id="PF19587"/>
    </source>
</evidence>
<comment type="caution">
    <text evidence="2">The sequence shown here is derived from an EMBL/GenBank/DDBJ whole genome shotgun (WGS) entry which is preliminary data.</text>
</comment>
<keyword evidence="3" id="KW-1185">Reference proteome</keyword>
<dbReference type="SUPFAM" id="SSF53335">
    <property type="entry name" value="S-adenosyl-L-methionine-dependent methyltransferases"/>
    <property type="match status" value="1"/>
</dbReference>
<evidence type="ECO:0000313" key="2">
    <source>
        <dbReference type="EMBL" id="MEQ2441148.1"/>
    </source>
</evidence>
<dbReference type="RefSeq" id="WP_349220064.1">
    <property type="nucleotide sequence ID" value="NZ_JBBMFD010000018.1"/>
</dbReference>